<dbReference type="InterPro" id="IPR000542">
    <property type="entry name" value="Carn_acyl_trans"/>
</dbReference>
<comment type="pathway">
    <text evidence="1">Lipid metabolism; fatty acid beta-oxidation.</text>
</comment>
<reference evidence="5" key="1">
    <citation type="submission" date="2016-11" db="UniProtKB">
        <authorList>
            <consortium name="WormBaseParasite"/>
        </authorList>
    </citation>
    <scope>IDENTIFICATION</scope>
</reference>
<dbReference type="Proteomes" id="UP000095282">
    <property type="component" value="Unplaced"/>
</dbReference>
<dbReference type="Gene3D" id="1.10.275.20">
    <property type="entry name" value="Choline/Carnitine o-acyltransferase"/>
    <property type="match status" value="1"/>
</dbReference>
<keyword evidence="2" id="KW-0808">Transferase</keyword>
<keyword evidence="2" id="KW-0012">Acyltransferase</keyword>
<evidence type="ECO:0000256" key="2">
    <source>
        <dbReference type="ARBA" id="ARBA00023315"/>
    </source>
</evidence>
<organism evidence="4 5">
    <name type="scientific">Caenorhabditis tropicalis</name>
    <dbReference type="NCBI Taxonomy" id="1561998"/>
    <lineage>
        <taxon>Eukaryota</taxon>
        <taxon>Metazoa</taxon>
        <taxon>Ecdysozoa</taxon>
        <taxon>Nematoda</taxon>
        <taxon>Chromadorea</taxon>
        <taxon>Rhabditida</taxon>
        <taxon>Rhabditina</taxon>
        <taxon>Rhabditomorpha</taxon>
        <taxon>Rhabditoidea</taxon>
        <taxon>Rhabditidae</taxon>
        <taxon>Peloderinae</taxon>
        <taxon>Caenorhabditis</taxon>
    </lineage>
</organism>
<name>A0A1I7U2F3_9PELO</name>
<dbReference type="eggNOG" id="KOG3716">
    <property type="taxonomic scope" value="Eukaryota"/>
</dbReference>
<dbReference type="InterPro" id="IPR042572">
    <property type="entry name" value="Carn_acyl_trans_N"/>
</dbReference>
<comment type="catalytic activity">
    <reaction evidence="3">
        <text>4,8-dimethylnonanoyl-CoA + (R)-carnitine = O-4,8-dimethylnonanoyl-(R)-carnitine + CoA</text>
        <dbReference type="Rhea" id="RHEA:44860"/>
        <dbReference type="ChEBI" id="CHEBI:16347"/>
        <dbReference type="ChEBI" id="CHEBI:57287"/>
        <dbReference type="ChEBI" id="CHEBI:77061"/>
        <dbReference type="ChEBI" id="CHEBI:84654"/>
    </reaction>
</comment>
<dbReference type="STRING" id="1561998.A0A1I7U2F3"/>
<evidence type="ECO:0000313" key="4">
    <source>
        <dbReference type="Proteomes" id="UP000095282"/>
    </source>
</evidence>
<dbReference type="AlphaFoldDB" id="A0A1I7U2F3"/>
<dbReference type="PROSITE" id="PS00439">
    <property type="entry name" value="ACYLTRANSF_C_1"/>
    <property type="match status" value="1"/>
</dbReference>
<protein>
    <submittedName>
        <fullName evidence="5">Carn_acyltransf domain-containing protein</fullName>
    </submittedName>
</protein>
<dbReference type="GO" id="GO:0016746">
    <property type="term" value="F:acyltransferase activity"/>
    <property type="evidence" value="ECO:0007669"/>
    <property type="project" value="UniProtKB-KW"/>
</dbReference>
<proteinExistence type="predicted"/>
<sequence>MSPVAKKWPYPKIDHFPGRFERFSYRTYNWFENQLWPIRPVPFLALITTATGYQLRNFETLEVHRILKPLAISVGSVYTSVFFLRQFLKICYFSYKGYLKEDPKKPSFLTMAWGALRKILLKIAPPQLSSCDLLLPKLPLPSLNDTVQRYTGSMKHFMSKKKLSTEKVFRMKNYI</sequence>
<dbReference type="SUPFAM" id="SSF52777">
    <property type="entry name" value="CoA-dependent acyltransferases"/>
    <property type="match status" value="1"/>
</dbReference>
<keyword evidence="4" id="KW-1185">Reference proteome</keyword>
<accession>A0A1I7U2F3</accession>
<evidence type="ECO:0000256" key="1">
    <source>
        <dbReference type="ARBA" id="ARBA00005005"/>
    </source>
</evidence>
<dbReference type="WBParaSite" id="Csp11.Scaffold629.g14168.t1">
    <property type="protein sequence ID" value="Csp11.Scaffold629.g14168.t1"/>
    <property type="gene ID" value="Csp11.Scaffold629.g14168"/>
</dbReference>
<evidence type="ECO:0000256" key="3">
    <source>
        <dbReference type="ARBA" id="ARBA00048999"/>
    </source>
</evidence>
<evidence type="ECO:0000313" key="5">
    <source>
        <dbReference type="WBParaSite" id="Csp11.Scaffold629.g14168.t1"/>
    </source>
</evidence>